<accession>U2ME31</accession>
<organism evidence="1 2">
    <name type="scientific">Ruminococcus callidus ATCC 27760</name>
    <dbReference type="NCBI Taxonomy" id="411473"/>
    <lineage>
        <taxon>Bacteria</taxon>
        <taxon>Bacillati</taxon>
        <taxon>Bacillota</taxon>
        <taxon>Clostridia</taxon>
        <taxon>Eubacteriales</taxon>
        <taxon>Oscillospiraceae</taxon>
        <taxon>Ruminococcus</taxon>
    </lineage>
</organism>
<keyword evidence="2" id="KW-1185">Reference proteome</keyword>
<protein>
    <submittedName>
        <fullName evidence="1">Uncharacterized protein</fullName>
    </submittedName>
</protein>
<dbReference type="HOGENOM" id="CLU_3204873_0_0_9"/>
<dbReference type="PATRIC" id="fig|411473.3.peg.52"/>
<name>U2ME31_9FIRM</name>
<reference evidence="1 2" key="1">
    <citation type="submission" date="2013-07" db="EMBL/GenBank/DDBJ databases">
        <authorList>
            <person name="Weinstock G."/>
            <person name="Sodergren E."/>
            <person name="Wylie T."/>
            <person name="Fulton L."/>
            <person name="Fulton R."/>
            <person name="Fronick C."/>
            <person name="O'Laughlin M."/>
            <person name="Godfrey J."/>
            <person name="Miner T."/>
            <person name="Herter B."/>
            <person name="Appelbaum E."/>
            <person name="Cordes M."/>
            <person name="Lek S."/>
            <person name="Wollam A."/>
            <person name="Pepin K.H."/>
            <person name="Palsikar V.B."/>
            <person name="Mitreva M."/>
            <person name="Wilson R.K."/>
        </authorList>
    </citation>
    <scope>NUCLEOTIDE SEQUENCE [LARGE SCALE GENOMIC DNA]</scope>
    <source>
        <strain evidence="1 2">ATCC 27760</strain>
    </source>
</reference>
<dbReference type="EMBL" id="AWVF01000012">
    <property type="protein sequence ID" value="ERJ97533.1"/>
    <property type="molecule type" value="Genomic_DNA"/>
</dbReference>
<evidence type="ECO:0000313" key="2">
    <source>
        <dbReference type="Proteomes" id="UP000016662"/>
    </source>
</evidence>
<dbReference type="AlphaFoldDB" id="U2ME31"/>
<gene>
    <name evidence="1" type="ORF">RUMCAL_00059</name>
</gene>
<sequence length="45" mass="5274">MQTTDRDFCKMFLYTYIIADFVEKSRRGDGVEFGLRVCIAVLYDS</sequence>
<proteinExistence type="predicted"/>
<comment type="caution">
    <text evidence="1">The sequence shown here is derived from an EMBL/GenBank/DDBJ whole genome shotgun (WGS) entry which is preliminary data.</text>
</comment>
<dbReference type="Proteomes" id="UP000016662">
    <property type="component" value="Unassembled WGS sequence"/>
</dbReference>
<evidence type="ECO:0000313" key="1">
    <source>
        <dbReference type="EMBL" id="ERJ97533.1"/>
    </source>
</evidence>